<dbReference type="AlphaFoldDB" id="A0A3B0LWY8"/>
<gene>
    <name evidence="2" type="ORF">ARTV_0648</name>
</gene>
<reference evidence="2" key="1">
    <citation type="submission" date="2018-04" db="EMBL/GenBank/DDBJ databases">
        <authorList>
            <person name="Go L.Y."/>
            <person name="Mitchell J.A."/>
        </authorList>
    </citation>
    <scope>NUCLEOTIDE SEQUENCE</scope>
    <source>
        <strain evidence="2">ARTV</strain>
    </source>
</reference>
<proteinExistence type="predicted"/>
<sequence length="66" mass="8058">MRVFCCFIIVMKTCLLIFELKFLLYFFFINKLLNNVIQINYFENLFYLNVFLLDDKQNYQINIAIG</sequence>
<keyword evidence="1" id="KW-1133">Transmembrane helix</keyword>
<accession>A0A3B0LWY8</accession>
<evidence type="ECO:0000256" key="1">
    <source>
        <dbReference type="SAM" id="Phobius"/>
    </source>
</evidence>
<name>A0A3B0LWY8_9GAMM</name>
<protein>
    <submittedName>
        <fullName evidence="2">Uncharacterized protein</fullName>
    </submittedName>
</protein>
<dbReference type="EMBL" id="UFQR01000002">
    <property type="protein sequence ID" value="SSW94992.1"/>
    <property type="molecule type" value="Genomic_DNA"/>
</dbReference>
<keyword evidence="1" id="KW-0472">Membrane</keyword>
<organism evidence="2">
    <name type="scientific">Arsenophonus endosymbiont of Trialeurodes vaporariorum</name>
    <dbReference type="NCBI Taxonomy" id="235567"/>
    <lineage>
        <taxon>Bacteria</taxon>
        <taxon>Pseudomonadati</taxon>
        <taxon>Pseudomonadota</taxon>
        <taxon>Gammaproteobacteria</taxon>
        <taxon>Enterobacterales</taxon>
        <taxon>Morganellaceae</taxon>
        <taxon>Arsenophonus</taxon>
    </lineage>
</organism>
<feature type="transmembrane region" description="Helical" evidence="1">
    <location>
        <begin position="7"/>
        <end position="28"/>
    </location>
</feature>
<keyword evidence="1" id="KW-0812">Transmembrane</keyword>
<evidence type="ECO:0000313" key="2">
    <source>
        <dbReference type="EMBL" id="SSW94992.1"/>
    </source>
</evidence>